<dbReference type="AlphaFoldDB" id="A0A1Y2B946"/>
<reference evidence="2 3" key="1">
    <citation type="submission" date="2016-07" db="EMBL/GenBank/DDBJ databases">
        <title>Pervasive Adenine N6-methylation of Active Genes in Fungi.</title>
        <authorList>
            <consortium name="DOE Joint Genome Institute"/>
            <person name="Mondo S.J."/>
            <person name="Dannebaum R.O."/>
            <person name="Kuo R.C."/>
            <person name="Labutti K."/>
            <person name="Haridas S."/>
            <person name="Kuo A."/>
            <person name="Salamov A."/>
            <person name="Ahrendt S.R."/>
            <person name="Lipzen A."/>
            <person name="Sullivan W."/>
            <person name="Andreopoulos W.B."/>
            <person name="Clum A."/>
            <person name="Lindquist E."/>
            <person name="Daum C."/>
            <person name="Ramamoorthy G.K."/>
            <person name="Gryganskyi A."/>
            <person name="Culley D."/>
            <person name="Magnuson J.K."/>
            <person name="James T.Y."/>
            <person name="O'Malley M.A."/>
            <person name="Stajich J.E."/>
            <person name="Spatafora J.W."/>
            <person name="Visel A."/>
            <person name="Grigoriev I.V."/>
        </authorList>
    </citation>
    <scope>NUCLEOTIDE SEQUENCE [LARGE SCALE GENOMIC DNA]</scope>
    <source>
        <strain evidence="2 3">68-887.2</strain>
    </source>
</reference>
<dbReference type="InterPro" id="IPR013785">
    <property type="entry name" value="Aldolase_TIM"/>
</dbReference>
<comment type="cofactor">
    <cofactor evidence="1">
        <name>Zn(2+)</name>
        <dbReference type="ChEBI" id="CHEBI:29105"/>
    </cofactor>
    <text evidence="1">Binds 2 Zn(2+) ions per subunit. One is catalytic and the other provides a structural contribution.</text>
</comment>
<comment type="pathway">
    <text evidence="1">Carbohydrate degradation; glycolysis; D-glyceraldehyde 3-phosphate and glycerone phosphate from D-glucose: step 4/4.</text>
</comment>
<proteinExistence type="inferred from homology"/>
<evidence type="ECO:0000313" key="2">
    <source>
        <dbReference type="EMBL" id="ORY31216.1"/>
    </source>
</evidence>
<accession>A0A1Y2B946</accession>
<dbReference type="Gene3D" id="3.20.20.70">
    <property type="entry name" value="Aldolase class I"/>
    <property type="match status" value="1"/>
</dbReference>
<comment type="catalytic activity">
    <reaction evidence="1">
        <text>beta-D-fructose 1,6-bisphosphate = D-glyceraldehyde 3-phosphate + dihydroxyacetone phosphate</text>
        <dbReference type="Rhea" id="RHEA:14729"/>
        <dbReference type="ChEBI" id="CHEBI:32966"/>
        <dbReference type="ChEBI" id="CHEBI:57642"/>
        <dbReference type="ChEBI" id="CHEBI:59776"/>
        <dbReference type="EC" id="4.1.2.13"/>
    </reaction>
</comment>
<dbReference type="InParanoid" id="A0A1Y2B946"/>
<dbReference type="Pfam" id="PF01116">
    <property type="entry name" value="F_bP_aldolase"/>
    <property type="match status" value="1"/>
</dbReference>
<comment type="caution">
    <text evidence="2">The sequence shown here is derived from an EMBL/GenBank/DDBJ whole genome shotgun (WGS) entry which is preliminary data.</text>
</comment>
<dbReference type="GO" id="GO:0006096">
    <property type="term" value="P:glycolytic process"/>
    <property type="evidence" value="ECO:0007669"/>
    <property type="project" value="UniProtKB-UniPathway"/>
</dbReference>
<dbReference type="UniPathway" id="UPA00109">
    <property type="reaction ID" value="UER00183"/>
</dbReference>
<evidence type="ECO:0000313" key="3">
    <source>
        <dbReference type="Proteomes" id="UP000193986"/>
    </source>
</evidence>
<keyword evidence="3" id="KW-1185">Reference proteome</keyword>
<dbReference type="STRING" id="71784.A0A1Y2B946"/>
<dbReference type="PANTHER" id="PTHR30304:SF0">
    <property type="entry name" value="D-TAGATOSE-1,6-BISPHOSPHATE ALDOLASE SUBUNIT GATY-RELATED"/>
    <property type="match status" value="1"/>
</dbReference>
<dbReference type="OrthoDB" id="2558351at2759"/>
<dbReference type="GO" id="GO:0004332">
    <property type="term" value="F:fructose-bisphosphate aldolase activity"/>
    <property type="evidence" value="ECO:0007669"/>
    <property type="project" value="UniProtKB-EC"/>
</dbReference>
<keyword evidence="1" id="KW-0324">Glycolysis</keyword>
<dbReference type="PIRSF" id="PIRSF001359">
    <property type="entry name" value="F_bP_aldolase_II"/>
    <property type="match status" value="1"/>
</dbReference>
<dbReference type="EC" id="4.1.2.13" evidence="1"/>
<dbReference type="InterPro" id="IPR050246">
    <property type="entry name" value="Class_II_FBP_aldolase"/>
</dbReference>
<dbReference type="Proteomes" id="UP000193986">
    <property type="component" value="Unassembled WGS sequence"/>
</dbReference>
<name>A0A1Y2B946_9TREE</name>
<keyword evidence="1" id="KW-0456">Lyase</keyword>
<dbReference type="InterPro" id="IPR000771">
    <property type="entry name" value="FBA_II"/>
</dbReference>
<dbReference type="SUPFAM" id="SSF51569">
    <property type="entry name" value="Aldolase"/>
    <property type="match status" value="1"/>
</dbReference>
<dbReference type="GO" id="GO:0008270">
    <property type="term" value="F:zinc ion binding"/>
    <property type="evidence" value="ECO:0007669"/>
    <property type="project" value="UniProtKB-UniRule"/>
</dbReference>
<evidence type="ECO:0000256" key="1">
    <source>
        <dbReference type="RuleBase" id="RU366023"/>
    </source>
</evidence>
<dbReference type="EMBL" id="MCFC01000016">
    <property type="protein sequence ID" value="ORY31216.1"/>
    <property type="molecule type" value="Genomic_DNA"/>
</dbReference>
<gene>
    <name evidence="2" type="ORF">BCR39DRAFT_94820</name>
</gene>
<dbReference type="PANTHER" id="PTHR30304">
    <property type="entry name" value="D-TAGATOSE-1,6-BISPHOSPHATE ALDOLASE"/>
    <property type="match status" value="1"/>
</dbReference>
<comment type="similarity">
    <text evidence="1">Belongs to the class II fructose-bisphosphate aldolase family.</text>
</comment>
<comment type="function">
    <text evidence="1">Catalyzes the aldol condensation of dihydroxyacetone phosphate (DHAP or glycerone-phosphate) with glyceraldehyde 3-phosphate (G3P) to form fructose 1,6-bisphosphate (FBP) in gluconeogenesis and the reverse reaction in glycolysis.</text>
</comment>
<sequence>MSLEGNRTLEILSKAEKEGYGILAQACYDWGSVIGLVRAAERAKSPAILQLFPITLEYGGGEFLQFCLDKAHNASVPIAVHLDHATSAEHLELAIGLAEKRGIKFDSIMVDASHADTEDENIAIAVPYIKRCVAQGIATEVELGRLEGGEAGVRVITGEMLTDPDKAERFMRETGAHILAPCIGNRHGTYVSKPDLRWDILQDLHSRFKGRVTLCAHGTDFYSPKGVDWDIYGGEAYFRETIKNGSIKINVNSWVRDPYAEALSKNLASQPFPDAMEAATENFAANCEKFMKLFGSAGKA</sequence>
<organism evidence="2 3">
    <name type="scientific">Naematelia encephala</name>
    <dbReference type="NCBI Taxonomy" id="71784"/>
    <lineage>
        <taxon>Eukaryota</taxon>
        <taxon>Fungi</taxon>
        <taxon>Dikarya</taxon>
        <taxon>Basidiomycota</taxon>
        <taxon>Agaricomycotina</taxon>
        <taxon>Tremellomycetes</taxon>
        <taxon>Tremellales</taxon>
        <taxon>Naemateliaceae</taxon>
        <taxon>Naematelia</taxon>
    </lineage>
</organism>
<keyword evidence="1" id="KW-0862">Zinc</keyword>
<protein>
    <recommendedName>
        <fullName evidence="1">Fructose-bisphosphate aldolase</fullName>
        <shortName evidence="1">FBP aldolase</shortName>
        <ecNumber evidence="1">4.1.2.13</ecNumber>
    </recommendedName>
</protein>
<keyword evidence="1" id="KW-0479">Metal-binding</keyword>